<dbReference type="Pfam" id="PF00176">
    <property type="entry name" value="SNF2-rel_dom"/>
    <property type="match status" value="1"/>
</dbReference>
<keyword evidence="11" id="KW-0234">DNA repair</keyword>
<dbReference type="InterPro" id="IPR038718">
    <property type="entry name" value="SNF2-like_sf"/>
</dbReference>
<evidence type="ECO:0000256" key="11">
    <source>
        <dbReference type="ARBA" id="ARBA00023204"/>
    </source>
</evidence>
<dbReference type="InterPro" id="IPR001650">
    <property type="entry name" value="Helicase_C-like"/>
</dbReference>
<feature type="region of interest" description="Disordered" evidence="14">
    <location>
        <begin position="732"/>
        <end position="776"/>
    </location>
</feature>
<feature type="compositionally biased region" description="Low complexity" evidence="14">
    <location>
        <begin position="101"/>
        <end position="119"/>
    </location>
</feature>
<dbReference type="GO" id="GO:0004386">
    <property type="term" value="F:helicase activity"/>
    <property type="evidence" value="ECO:0007669"/>
    <property type="project" value="UniProtKB-KW"/>
</dbReference>
<dbReference type="PROSITE" id="PS51192">
    <property type="entry name" value="HELICASE_ATP_BIND_1"/>
    <property type="match status" value="1"/>
</dbReference>
<evidence type="ECO:0000256" key="1">
    <source>
        <dbReference type="ARBA" id="ARBA00004123"/>
    </source>
</evidence>
<evidence type="ECO:0000259" key="17">
    <source>
        <dbReference type="PROSITE" id="PS51194"/>
    </source>
</evidence>
<evidence type="ECO:0008006" key="20">
    <source>
        <dbReference type="Google" id="ProtNLM"/>
    </source>
</evidence>
<evidence type="ECO:0000256" key="12">
    <source>
        <dbReference type="ARBA" id="ARBA00023242"/>
    </source>
</evidence>
<comment type="caution">
    <text evidence="18">The sequence shown here is derived from an EMBL/GenBank/DDBJ whole genome shotgun (WGS) entry which is preliminary data.</text>
</comment>
<dbReference type="SMART" id="SM00490">
    <property type="entry name" value="HELICc"/>
    <property type="match status" value="1"/>
</dbReference>
<dbReference type="GO" id="GO:0005524">
    <property type="term" value="F:ATP binding"/>
    <property type="evidence" value="ECO:0007669"/>
    <property type="project" value="UniProtKB-KW"/>
</dbReference>
<keyword evidence="12" id="KW-0539">Nucleus</keyword>
<evidence type="ECO:0000256" key="9">
    <source>
        <dbReference type="ARBA" id="ARBA00022833"/>
    </source>
</evidence>
<dbReference type="EMBL" id="LWDE02000021">
    <property type="protein sequence ID" value="KAE8255426.1"/>
    <property type="molecule type" value="Genomic_DNA"/>
</dbReference>
<evidence type="ECO:0000256" key="4">
    <source>
        <dbReference type="ARBA" id="ARBA00022741"/>
    </source>
</evidence>
<evidence type="ECO:0000256" key="7">
    <source>
        <dbReference type="ARBA" id="ARBA00022801"/>
    </source>
</evidence>
<dbReference type="Gene3D" id="3.30.40.10">
    <property type="entry name" value="Zinc/RING finger domain, C3HC4 (zinc finger)"/>
    <property type="match status" value="1"/>
</dbReference>
<feature type="domain" description="RING-type" evidence="15">
    <location>
        <begin position="1136"/>
        <end position="1181"/>
    </location>
</feature>
<dbReference type="Pfam" id="PF08797">
    <property type="entry name" value="HIRAN"/>
    <property type="match status" value="1"/>
</dbReference>
<organism evidence="18 19">
    <name type="scientific">Tilletia controversa</name>
    <name type="common">dwarf bunt fungus</name>
    <dbReference type="NCBI Taxonomy" id="13291"/>
    <lineage>
        <taxon>Eukaryota</taxon>
        <taxon>Fungi</taxon>
        <taxon>Dikarya</taxon>
        <taxon>Basidiomycota</taxon>
        <taxon>Ustilaginomycotina</taxon>
        <taxon>Exobasidiomycetes</taxon>
        <taxon>Tilletiales</taxon>
        <taxon>Tilletiaceae</taxon>
        <taxon>Tilletia</taxon>
    </lineage>
</organism>
<evidence type="ECO:0000313" key="18">
    <source>
        <dbReference type="EMBL" id="KAE8255426.1"/>
    </source>
</evidence>
<gene>
    <name evidence="18" type="ORF">A4X06_0g432</name>
</gene>
<name>A0A8X7T0N6_9BASI</name>
<feature type="compositionally biased region" description="Acidic residues" evidence="14">
    <location>
        <begin position="161"/>
        <end position="182"/>
    </location>
</feature>
<dbReference type="InterPro" id="IPR050628">
    <property type="entry name" value="SNF2_RAD54_helicase_TF"/>
</dbReference>
<dbReference type="InterPro" id="IPR027417">
    <property type="entry name" value="P-loop_NTPase"/>
</dbReference>
<dbReference type="PANTHER" id="PTHR45626">
    <property type="entry name" value="TRANSCRIPTION TERMINATION FACTOR 2-RELATED"/>
    <property type="match status" value="1"/>
</dbReference>
<keyword evidence="6 13" id="KW-0863">Zinc-finger</keyword>
<feature type="compositionally biased region" description="Basic residues" evidence="14">
    <location>
        <begin position="201"/>
        <end position="216"/>
    </location>
</feature>
<dbReference type="InterPro" id="IPR000330">
    <property type="entry name" value="SNF2_N"/>
</dbReference>
<dbReference type="Pfam" id="PF00271">
    <property type="entry name" value="Helicase_C"/>
    <property type="match status" value="1"/>
</dbReference>
<protein>
    <recommendedName>
        <fullName evidence="20">DNA repair protein RAD5</fullName>
    </recommendedName>
</protein>
<dbReference type="GO" id="GO:0005634">
    <property type="term" value="C:nucleus"/>
    <property type="evidence" value="ECO:0007669"/>
    <property type="project" value="UniProtKB-SubCell"/>
</dbReference>
<dbReference type="Proteomes" id="UP000077684">
    <property type="component" value="Unassembled WGS sequence"/>
</dbReference>
<feature type="compositionally biased region" description="Low complexity" evidence="14">
    <location>
        <begin position="45"/>
        <end position="59"/>
    </location>
</feature>
<evidence type="ECO:0000259" key="15">
    <source>
        <dbReference type="PROSITE" id="PS50089"/>
    </source>
</evidence>
<evidence type="ECO:0000256" key="6">
    <source>
        <dbReference type="ARBA" id="ARBA00022771"/>
    </source>
</evidence>
<evidence type="ECO:0000256" key="5">
    <source>
        <dbReference type="ARBA" id="ARBA00022763"/>
    </source>
</evidence>
<dbReference type="InterPro" id="IPR014001">
    <property type="entry name" value="Helicase_ATP-bd"/>
</dbReference>
<dbReference type="PROSITE" id="PS50089">
    <property type="entry name" value="ZF_RING_2"/>
    <property type="match status" value="1"/>
</dbReference>
<evidence type="ECO:0000256" key="14">
    <source>
        <dbReference type="SAM" id="MobiDB-lite"/>
    </source>
</evidence>
<keyword evidence="7" id="KW-0378">Hydrolase</keyword>
<feature type="compositionally biased region" description="Gly residues" evidence="14">
    <location>
        <begin position="293"/>
        <end position="302"/>
    </location>
</feature>
<dbReference type="GO" id="GO:0008270">
    <property type="term" value="F:zinc ion binding"/>
    <property type="evidence" value="ECO:0007669"/>
    <property type="project" value="UniProtKB-KW"/>
</dbReference>
<feature type="compositionally biased region" description="Acidic residues" evidence="14">
    <location>
        <begin position="87"/>
        <end position="99"/>
    </location>
</feature>
<feature type="compositionally biased region" description="Acidic residues" evidence="14">
    <location>
        <begin position="638"/>
        <end position="647"/>
    </location>
</feature>
<keyword evidence="19" id="KW-1185">Reference proteome</keyword>
<reference evidence="18" key="2">
    <citation type="journal article" date="2019" name="IMA Fungus">
        <title>Genome sequencing and comparison of five Tilletia species to identify candidate genes for the detection of regulated species infecting wheat.</title>
        <authorList>
            <person name="Nguyen H.D.T."/>
            <person name="Sultana T."/>
            <person name="Kesanakurti P."/>
            <person name="Hambleton S."/>
        </authorList>
    </citation>
    <scope>NUCLEOTIDE SEQUENCE</scope>
    <source>
        <strain evidence="18">DAOMC 236426</strain>
    </source>
</reference>
<evidence type="ECO:0000259" key="16">
    <source>
        <dbReference type="PROSITE" id="PS51192"/>
    </source>
</evidence>
<evidence type="ECO:0000256" key="13">
    <source>
        <dbReference type="PROSITE-ProRule" id="PRU00175"/>
    </source>
</evidence>
<dbReference type="InterPro" id="IPR001841">
    <property type="entry name" value="Znf_RING"/>
</dbReference>
<reference evidence="18" key="1">
    <citation type="submission" date="2016-04" db="EMBL/GenBank/DDBJ databases">
        <authorList>
            <person name="Nguyen H.D."/>
            <person name="Samba Siva P."/>
            <person name="Cullis J."/>
            <person name="Levesque C.A."/>
            <person name="Hambleton S."/>
        </authorList>
    </citation>
    <scope>NUCLEOTIDE SEQUENCE</scope>
    <source>
        <strain evidence="18">DAOMC 236426</strain>
    </source>
</reference>
<feature type="region of interest" description="Disordered" evidence="14">
    <location>
        <begin position="1"/>
        <end position="230"/>
    </location>
</feature>
<keyword evidence="8" id="KW-0347">Helicase</keyword>
<dbReference type="SMART" id="SM00910">
    <property type="entry name" value="HIRAN"/>
    <property type="match status" value="1"/>
</dbReference>
<dbReference type="CDD" id="cd18793">
    <property type="entry name" value="SF2_C_SNF"/>
    <property type="match status" value="1"/>
</dbReference>
<keyword evidence="9" id="KW-0862">Zinc</keyword>
<feature type="domain" description="Helicase ATP-binding" evidence="16">
    <location>
        <begin position="702"/>
        <end position="931"/>
    </location>
</feature>
<dbReference type="GO" id="GO:0006281">
    <property type="term" value="P:DNA repair"/>
    <property type="evidence" value="ECO:0007669"/>
    <property type="project" value="UniProtKB-KW"/>
</dbReference>
<evidence type="ECO:0000256" key="8">
    <source>
        <dbReference type="ARBA" id="ARBA00022806"/>
    </source>
</evidence>
<dbReference type="GO" id="GO:0008094">
    <property type="term" value="F:ATP-dependent activity, acting on DNA"/>
    <property type="evidence" value="ECO:0007669"/>
    <property type="project" value="TreeGrafter"/>
</dbReference>
<dbReference type="SMART" id="SM00487">
    <property type="entry name" value="DEXDc"/>
    <property type="match status" value="1"/>
</dbReference>
<dbReference type="InterPro" id="IPR049730">
    <property type="entry name" value="SNF2/RAD54-like_C"/>
</dbReference>
<dbReference type="SUPFAM" id="SSF57850">
    <property type="entry name" value="RING/U-box"/>
    <property type="match status" value="1"/>
</dbReference>
<keyword evidence="4" id="KW-0547">Nucleotide-binding</keyword>
<keyword evidence="10" id="KW-0067">ATP-binding</keyword>
<evidence type="ECO:0000313" key="19">
    <source>
        <dbReference type="Proteomes" id="UP000077684"/>
    </source>
</evidence>
<dbReference type="PROSITE" id="PS51194">
    <property type="entry name" value="HELICASE_CTER"/>
    <property type="match status" value="1"/>
</dbReference>
<dbReference type="GO" id="GO:0003676">
    <property type="term" value="F:nucleic acid binding"/>
    <property type="evidence" value="ECO:0007669"/>
    <property type="project" value="InterPro"/>
</dbReference>
<dbReference type="PANTHER" id="PTHR45626:SF22">
    <property type="entry name" value="DNA REPAIR PROTEIN RAD5"/>
    <property type="match status" value="1"/>
</dbReference>
<evidence type="ECO:0000256" key="2">
    <source>
        <dbReference type="ARBA" id="ARBA00007025"/>
    </source>
</evidence>
<accession>A0A8X7T0N6</accession>
<feature type="compositionally biased region" description="Acidic residues" evidence="14">
    <location>
        <begin position="739"/>
        <end position="750"/>
    </location>
</feature>
<comment type="similarity">
    <text evidence="2">Belongs to the SNF2/RAD54 helicase family.</text>
</comment>
<dbReference type="Gene3D" id="3.40.50.300">
    <property type="entry name" value="P-loop containing nucleotide triphosphate hydrolases"/>
    <property type="match status" value="1"/>
</dbReference>
<evidence type="ECO:0000256" key="3">
    <source>
        <dbReference type="ARBA" id="ARBA00022723"/>
    </source>
</evidence>
<dbReference type="GO" id="GO:0016818">
    <property type="term" value="F:hydrolase activity, acting on acid anhydrides, in phosphorus-containing anhydrides"/>
    <property type="evidence" value="ECO:0007669"/>
    <property type="project" value="InterPro"/>
</dbReference>
<proteinExistence type="inferred from homology"/>
<feature type="region of interest" description="Disordered" evidence="14">
    <location>
        <begin position="471"/>
        <end position="559"/>
    </location>
</feature>
<sequence length="1454" mass="156992">MSSDDEDFFMAPAATDVAAPAQEPASTNAHAAVASAEPNQPEGTNGASSSNSNSNSNKNRSGKRKGPGSSQQEAIDIDGAATNGVTEQDEQEEEDEEADFIISSPPHPSSARAAASSSSRPKRKAISNLRTGAYHDDDSDGDVEIVPPPGADLAELFLDSSDVEEMDEEEDELATDDDGAEDANERSRNGKGKAKVGERASKKRKTATSTKSRRPRTAATRSEPPPAFQKRYLGLFVLSGWSSVKGSSYIKPGEHFTVERQTPKKALQSSSTANNKTGPSSANGNGKSKAGKGKGTVGGGGGVQTKLKFGGSAAGSGGVGKGKGKAKTPENIIVRFKNDRGFEVGRLPAEVASWASKLLDMDIVSFDGTVIDCPDMLTVGCDMLLQVKAYITASAFTNAIQLSGGDDPQAASFRNEAAESTDEKMLRERKAGLVRLFRTCGLKPSLSNRILKSHRANQDFESGSMLDHYGNEASTAGLGGKGSQRVKKEVGLGGASGQASSSSKMRGRDASSPIVVDDDDDDDEEASKNINNSNGKNRVLDLDAPTSTPSPPADEDEPVIDPELLNTATQSAPIDGPEDGTEIARTQMNEVYSRAQAHDASLPEVDPPGSFGLELRPYQKQALGWMVAMERSLRDREEGEEGEEGEEVGGMGQREASLHPLWEQYEFPLDTENAASSEELLLSSQRHFYLNPYTGHLSLRFQAGGKGARGGILADEMGLGKTIMMCSLIHANRPRPDGEESSDEEGDDDPDSPRGARLQQQSIKSAFSGSAGPKGSWTLPRKKATLVVAPMSLVGQWTDELERASEAGTMNVLKYYHQSDKAQLVPRLAEGSVDVIVTSYGMLVSEYTRLLQLGENASSSGAGKMETTCPLFAVEYLRVILDEAHNIKNRATAVAKACCQLSAQRRWCLTGTPIVNRLTDLYSLLRFLRVEPWGEFSFFNSFISKPFQNKNPKALEIVQVVLAAVLLRREKKTRDRDGNPIALLPPKTIKTTLLTFTPLERQIYDSVFRRARRQYLKLRDQGTLTKNFSFIFAVLMRLRQAVCHPALVTSMTKDDDAEKAVSLAEIGGSGGGSTSALGDGGDEDDIEALVARFQAAAGADAPQIPSAFSRQVLESLTNDAAGGGSEGEGGEDWDECPICFEVRSGICFIPRCMHKGCKECIVGHLERCGANGEQPNCPTCRQGPVVSTDLIEAVRTRRPKSKVKAEAKGRLVICDGDGKGSRVVDDEGRETEILAAAAKEEDDPMNGKGADKGEGEDEDEPPLSQASEHSQPAILFRRNNVTSSTKLEALASQLNELRLSEPNFKGVIFSFMTSFLDLVEGVLGRDRHAFVRLDGSTSQKQREEAIRTFSNSGKSMVFLISTRAGGVGLNLTAANHVWLLDYWWNTSVENQAIDRIHRLGQTKAVTVHRYMIENTIEERIIRIQKRKDALVMNALAGNKTTDQTLENLKLLFDD</sequence>
<feature type="compositionally biased region" description="Polar residues" evidence="14">
    <location>
        <begin position="267"/>
        <end position="280"/>
    </location>
</feature>
<feature type="compositionally biased region" description="Low complexity" evidence="14">
    <location>
        <begin position="11"/>
        <end position="36"/>
    </location>
</feature>
<keyword evidence="5" id="KW-0227">DNA damage</keyword>
<feature type="domain" description="Helicase C-terminal" evidence="17">
    <location>
        <begin position="1286"/>
        <end position="1449"/>
    </location>
</feature>
<evidence type="ECO:0000256" key="10">
    <source>
        <dbReference type="ARBA" id="ARBA00022840"/>
    </source>
</evidence>
<feature type="compositionally biased region" description="Acidic residues" evidence="14">
    <location>
        <begin position="516"/>
        <end position="525"/>
    </location>
</feature>
<dbReference type="SUPFAM" id="SSF52540">
    <property type="entry name" value="P-loop containing nucleoside triphosphate hydrolases"/>
    <property type="match status" value="2"/>
</dbReference>
<dbReference type="InterPro" id="IPR013083">
    <property type="entry name" value="Znf_RING/FYVE/PHD"/>
</dbReference>
<feature type="region of interest" description="Disordered" evidence="14">
    <location>
        <begin position="255"/>
        <end position="302"/>
    </location>
</feature>
<comment type="subcellular location">
    <subcellularLocation>
        <location evidence="1">Nucleus</location>
    </subcellularLocation>
</comment>
<dbReference type="SMART" id="SM00184">
    <property type="entry name" value="RING"/>
    <property type="match status" value="1"/>
</dbReference>
<dbReference type="InterPro" id="IPR014905">
    <property type="entry name" value="HIRAN"/>
</dbReference>
<keyword evidence="3" id="KW-0479">Metal-binding</keyword>
<dbReference type="CDD" id="cd18008">
    <property type="entry name" value="DEXDc_SHPRH-like"/>
    <property type="match status" value="1"/>
</dbReference>
<feature type="compositionally biased region" description="Polar residues" evidence="14">
    <location>
        <begin position="758"/>
        <end position="768"/>
    </location>
</feature>
<feature type="region of interest" description="Disordered" evidence="14">
    <location>
        <begin position="634"/>
        <end position="653"/>
    </location>
</feature>
<dbReference type="Gene3D" id="3.40.50.10810">
    <property type="entry name" value="Tandem AAA-ATPase domain"/>
    <property type="match status" value="1"/>
</dbReference>
<feature type="region of interest" description="Disordered" evidence="14">
    <location>
        <begin position="1235"/>
        <end position="1274"/>
    </location>
</feature>